<dbReference type="EMBL" id="MRZV01000360">
    <property type="protein sequence ID" value="PIK51702.1"/>
    <property type="molecule type" value="Genomic_DNA"/>
</dbReference>
<accession>A0A2G8KUQ4</accession>
<dbReference type="AlphaFoldDB" id="A0A2G8KUQ4"/>
<gene>
    <name evidence="2" type="ORF">BSL78_11422</name>
</gene>
<evidence type="ECO:0000313" key="3">
    <source>
        <dbReference type="Proteomes" id="UP000230750"/>
    </source>
</evidence>
<organism evidence="2 3">
    <name type="scientific">Stichopus japonicus</name>
    <name type="common">Sea cucumber</name>
    <dbReference type="NCBI Taxonomy" id="307972"/>
    <lineage>
        <taxon>Eukaryota</taxon>
        <taxon>Metazoa</taxon>
        <taxon>Echinodermata</taxon>
        <taxon>Eleutherozoa</taxon>
        <taxon>Echinozoa</taxon>
        <taxon>Holothuroidea</taxon>
        <taxon>Aspidochirotacea</taxon>
        <taxon>Aspidochirotida</taxon>
        <taxon>Stichopodidae</taxon>
        <taxon>Apostichopus</taxon>
    </lineage>
</organism>
<evidence type="ECO:0000256" key="1">
    <source>
        <dbReference type="SAM" id="MobiDB-lite"/>
    </source>
</evidence>
<dbReference type="Proteomes" id="UP000230750">
    <property type="component" value="Unassembled WGS sequence"/>
</dbReference>
<name>A0A2G8KUQ4_STIJA</name>
<proteinExistence type="predicted"/>
<feature type="compositionally biased region" description="Polar residues" evidence="1">
    <location>
        <begin position="16"/>
        <end position="36"/>
    </location>
</feature>
<keyword evidence="3" id="KW-1185">Reference proteome</keyword>
<evidence type="ECO:0000313" key="2">
    <source>
        <dbReference type="EMBL" id="PIK51702.1"/>
    </source>
</evidence>
<feature type="compositionally biased region" description="Basic and acidic residues" evidence="1">
    <location>
        <begin position="149"/>
        <end position="177"/>
    </location>
</feature>
<feature type="region of interest" description="Disordered" evidence="1">
    <location>
        <begin position="1"/>
        <end position="177"/>
    </location>
</feature>
<reference evidence="2 3" key="1">
    <citation type="journal article" date="2017" name="PLoS Biol.">
        <title>The sea cucumber genome provides insights into morphological evolution and visceral regeneration.</title>
        <authorList>
            <person name="Zhang X."/>
            <person name="Sun L."/>
            <person name="Yuan J."/>
            <person name="Sun Y."/>
            <person name="Gao Y."/>
            <person name="Zhang L."/>
            <person name="Li S."/>
            <person name="Dai H."/>
            <person name="Hamel J.F."/>
            <person name="Liu C."/>
            <person name="Yu Y."/>
            <person name="Liu S."/>
            <person name="Lin W."/>
            <person name="Guo K."/>
            <person name="Jin S."/>
            <person name="Xu P."/>
            <person name="Storey K.B."/>
            <person name="Huan P."/>
            <person name="Zhang T."/>
            <person name="Zhou Y."/>
            <person name="Zhang J."/>
            <person name="Lin C."/>
            <person name="Li X."/>
            <person name="Xing L."/>
            <person name="Huo D."/>
            <person name="Sun M."/>
            <person name="Wang L."/>
            <person name="Mercier A."/>
            <person name="Li F."/>
            <person name="Yang H."/>
            <person name="Xiang J."/>
        </authorList>
    </citation>
    <scope>NUCLEOTIDE SEQUENCE [LARGE SCALE GENOMIC DNA]</scope>
    <source>
        <strain evidence="2">Shaxun</strain>
        <tissue evidence="2">Muscle</tissue>
    </source>
</reference>
<protein>
    <submittedName>
        <fullName evidence="2">Uncharacterized protein</fullName>
    </submittedName>
</protein>
<comment type="caution">
    <text evidence="2">The sequence shown here is derived from an EMBL/GenBank/DDBJ whole genome shotgun (WGS) entry which is preliminary data.</text>
</comment>
<sequence>MSPNSITKDVKDDSLPSESTSATSKSDQVVDDSQGTEQEEPHLALPDIDREVREQFQEPTDDRVLLQDTDKDKEASITERSESENPTLESQQEHESMSVADEVEDKEDSTKGAEPQVTPSSDSQALGDVSANDGAQMVVKDTGMSDANKVLEHEKMDTTGGESKQEDAERQEKEARE</sequence>
<feature type="compositionally biased region" description="Basic and acidic residues" evidence="1">
    <location>
        <begin position="39"/>
        <end position="83"/>
    </location>
</feature>